<protein>
    <submittedName>
        <fullName evidence="1">Uncharacterized protein</fullName>
    </submittedName>
</protein>
<feature type="non-terminal residue" evidence="1">
    <location>
        <position position="1"/>
    </location>
</feature>
<gene>
    <name evidence="1" type="ORF">S01H4_58499</name>
</gene>
<sequence length="148" mass="16885">GASGPMMISFLEQIYRIYKEAGLHGPLEISGSNYFLEIADAIKVFKWNRELIGKGLTRAVIVDSRIPAVQLVGRFEVSCQVAPERYDDMFRYQSPGPKERSPRVIQVHPGQEYTGHLSYYCTNKLRKLSFIEDCSRHGLFLLRFLPGT</sequence>
<proteinExistence type="predicted"/>
<dbReference type="AlphaFoldDB" id="X1EDQ0"/>
<reference evidence="1" key="1">
    <citation type="journal article" date="2014" name="Front. Microbiol.">
        <title>High frequency of phylogenetically diverse reductive dehalogenase-homologous genes in deep subseafloor sedimentary metagenomes.</title>
        <authorList>
            <person name="Kawai M."/>
            <person name="Futagami T."/>
            <person name="Toyoda A."/>
            <person name="Takaki Y."/>
            <person name="Nishi S."/>
            <person name="Hori S."/>
            <person name="Arai W."/>
            <person name="Tsubouchi T."/>
            <person name="Morono Y."/>
            <person name="Uchiyama I."/>
            <person name="Ito T."/>
            <person name="Fujiyama A."/>
            <person name="Inagaki F."/>
            <person name="Takami H."/>
        </authorList>
    </citation>
    <scope>NUCLEOTIDE SEQUENCE</scope>
    <source>
        <strain evidence="1">Expedition CK06-06</strain>
    </source>
</reference>
<accession>X1EDQ0</accession>
<evidence type="ECO:0000313" key="1">
    <source>
        <dbReference type="EMBL" id="GAH15274.1"/>
    </source>
</evidence>
<dbReference type="EMBL" id="BART01034175">
    <property type="protein sequence ID" value="GAH15274.1"/>
    <property type="molecule type" value="Genomic_DNA"/>
</dbReference>
<organism evidence="1">
    <name type="scientific">marine sediment metagenome</name>
    <dbReference type="NCBI Taxonomy" id="412755"/>
    <lineage>
        <taxon>unclassified sequences</taxon>
        <taxon>metagenomes</taxon>
        <taxon>ecological metagenomes</taxon>
    </lineage>
</organism>
<name>X1EDQ0_9ZZZZ</name>
<comment type="caution">
    <text evidence="1">The sequence shown here is derived from an EMBL/GenBank/DDBJ whole genome shotgun (WGS) entry which is preliminary data.</text>
</comment>